<organism evidence="1 2">
    <name type="scientific">Lysinibacter cavernae</name>
    <dbReference type="NCBI Taxonomy" id="1640652"/>
    <lineage>
        <taxon>Bacteria</taxon>
        <taxon>Bacillati</taxon>
        <taxon>Actinomycetota</taxon>
        <taxon>Actinomycetes</taxon>
        <taxon>Micrococcales</taxon>
        <taxon>Microbacteriaceae</taxon>
        <taxon>Lysinibacter</taxon>
    </lineage>
</organism>
<comment type="caution">
    <text evidence="1">The sequence shown here is derived from an EMBL/GenBank/DDBJ whole genome shotgun (WGS) entry which is preliminary data.</text>
</comment>
<reference evidence="1 2" key="1">
    <citation type="submission" date="2020-02" db="EMBL/GenBank/DDBJ databases">
        <title>Sequencing the genomes of 1000 actinobacteria strains.</title>
        <authorList>
            <person name="Klenk H.-P."/>
        </authorList>
    </citation>
    <scope>NUCLEOTIDE SEQUENCE [LARGE SCALE GENOMIC DNA]</scope>
    <source>
        <strain evidence="1 2">DSM 27960</strain>
    </source>
</reference>
<accession>A0A7X5TTM0</accession>
<protein>
    <submittedName>
        <fullName evidence="1">Uncharacterized protein</fullName>
    </submittedName>
</protein>
<keyword evidence="2" id="KW-1185">Reference proteome</keyword>
<gene>
    <name evidence="1" type="ORF">FHX76_000645</name>
</gene>
<dbReference type="RefSeq" id="WP_167147821.1">
    <property type="nucleotide sequence ID" value="NZ_JAAMOX010000001.1"/>
</dbReference>
<evidence type="ECO:0000313" key="2">
    <source>
        <dbReference type="Proteomes" id="UP000541033"/>
    </source>
</evidence>
<dbReference type="Proteomes" id="UP000541033">
    <property type="component" value="Unassembled WGS sequence"/>
</dbReference>
<dbReference type="AlphaFoldDB" id="A0A7X5TTM0"/>
<sequence>MPLTTSLSLAGCSVRAASTQPEVDAAVVATLPQDFASSSTTLVADSGECLTTVILLPDRYGLSASMVESAIDLLRDGAAEASCHAVLRVLDSDGTQRDMSHIASYLPVEARDGDLIIT</sequence>
<evidence type="ECO:0000313" key="1">
    <source>
        <dbReference type="EMBL" id="NIH52777.1"/>
    </source>
</evidence>
<proteinExistence type="predicted"/>
<dbReference type="EMBL" id="JAAMOX010000001">
    <property type="protein sequence ID" value="NIH52777.1"/>
    <property type="molecule type" value="Genomic_DNA"/>
</dbReference>
<name>A0A7X5TTM0_9MICO</name>